<dbReference type="STRING" id="76114.ebA1826"/>
<dbReference type="HOGENOM" id="CLU_1727571_0_0_4"/>
<dbReference type="KEGG" id="eba:ebA1826"/>
<feature type="compositionally biased region" description="Basic and acidic residues" evidence="1">
    <location>
        <begin position="25"/>
        <end position="36"/>
    </location>
</feature>
<sequence>MTAFRTRDVVRPPRQLRQCGRQHVAGHDDIGAERRRGAGRHRVERRHDRNDARIQRDAAQQPDESCRFVHRDLPVEHRDVRPDAEIELQRPAFGVRPADEIKQRRVQQEVVEALAAALARGRQHDAQRPSGKGLLTAAVLEQRKHSGSSRK</sequence>
<feature type="region of interest" description="Disordered" evidence="1">
    <location>
        <begin position="17"/>
        <end position="64"/>
    </location>
</feature>
<evidence type="ECO:0000313" key="3">
    <source>
        <dbReference type="Proteomes" id="UP000006552"/>
    </source>
</evidence>
<keyword evidence="3" id="KW-1185">Reference proteome</keyword>
<dbReference type="EMBL" id="CR555306">
    <property type="protein sequence ID" value="CAI07113.1"/>
    <property type="molecule type" value="Genomic_DNA"/>
</dbReference>
<feature type="compositionally biased region" description="Basic and acidic residues" evidence="1">
    <location>
        <begin position="45"/>
        <end position="56"/>
    </location>
</feature>
<dbReference type="AlphaFoldDB" id="Q5P6E8"/>
<organism evidence="2 3">
    <name type="scientific">Aromatoleum aromaticum (strain DSM 19018 / LMG 30748 / EbN1)</name>
    <name type="common">Azoarcus sp. (strain EbN1)</name>
    <dbReference type="NCBI Taxonomy" id="76114"/>
    <lineage>
        <taxon>Bacteria</taxon>
        <taxon>Pseudomonadati</taxon>
        <taxon>Pseudomonadota</taxon>
        <taxon>Betaproteobacteria</taxon>
        <taxon>Rhodocyclales</taxon>
        <taxon>Rhodocyclaceae</taxon>
        <taxon>Aromatoleum</taxon>
    </lineage>
</organism>
<reference evidence="2 3" key="1">
    <citation type="journal article" date="2005" name="Arch. Microbiol.">
        <title>The genome sequence of an anaerobic aromatic-degrading denitrifying bacterium, strain EbN1.</title>
        <authorList>
            <person name="Rabus R."/>
            <person name="Kube M."/>
            <person name="Heider J."/>
            <person name="Beck A."/>
            <person name="Heitmann K."/>
            <person name="Widdel F."/>
            <person name="Reinhardt R."/>
        </authorList>
    </citation>
    <scope>NUCLEOTIDE SEQUENCE [LARGE SCALE GENOMIC DNA]</scope>
    <source>
        <strain evidence="2 3">EbN1</strain>
    </source>
</reference>
<protein>
    <submittedName>
        <fullName evidence="2">Uncharacterized protein</fullName>
    </submittedName>
</protein>
<proteinExistence type="predicted"/>
<evidence type="ECO:0000256" key="1">
    <source>
        <dbReference type="SAM" id="MobiDB-lite"/>
    </source>
</evidence>
<gene>
    <name evidence="2" type="ORF">ebA1826</name>
</gene>
<name>Q5P6E8_AROAE</name>
<dbReference type="Proteomes" id="UP000006552">
    <property type="component" value="Chromosome"/>
</dbReference>
<feature type="region of interest" description="Disordered" evidence="1">
    <location>
        <begin position="121"/>
        <end position="151"/>
    </location>
</feature>
<accession>Q5P6E8</accession>
<evidence type="ECO:0000313" key="2">
    <source>
        <dbReference type="EMBL" id="CAI07113.1"/>
    </source>
</evidence>